<dbReference type="InterPro" id="IPR045584">
    <property type="entry name" value="Pilin-like"/>
</dbReference>
<evidence type="ECO:0000256" key="9">
    <source>
        <dbReference type="ARBA" id="ARBA00023136"/>
    </source>
</evidence>
<keyword evidence="4" id="KW-1003">Cell membrane</keyword>
<keyword evidence="6" id="KW-0997">Cell inner membrane</keyword>
<dbReference type="InterPro" id="IPR000983">
    <property type="entry name" value="Bac_GSPG_pilin"/>
</dbReference>
<dbReference type="Pfam" id="PF08334">
    <property type="entry name" value="T2SSG"/>
    <property type="match status" value="1"/>
</dbReference>
<dbReference type="PRINTS" id="PR00813">
    <property type="entry name" value="BCTERIALGSPG"/>
</dbReference>
<proteinExistence type="inferred from homology"/>
<evidence type="ECO:0000256" key="7">
    <source>
        <dbReference type="ARBA" id="ARBA00022692"/>
    </source>
</evidence>
<protein>
    <recommendedName>
        <fullName evidence="3">Type II secretion system core protein G</fullName>
    </recommendedName>
</protein>
<evidence type="ECO:0000313" key="14">
    <source>
        <dbReference type="Proteomes" id="UP000294360"/>
    </source>
</evidence>
<keyword evidence="9 11" id="KW-0472">Membrane</keyword>
<comment type="subcellular location">
    <subcellularLocation>
        <location evidence="1">Cell inner membrane</location>
        <topology evidence="1">Single-pass membrane protein</topology>
    </subcellularLocation>
</comment>
<evidence type="ECO:0000256" key="1">
    <source>
        <dbReference type="ARBA" id="ARBA00004377"/>
    </source>
</evidence>
<dbReference type="NCBIfam" id="TIGR02532">
    <property type="entry name" value="IV_pilin_GFxxxE"/>
    <property type="match status" value="1"/>
</dbReference>
<organism evidence="13 14">
    <name type="scientific">Methylocella tundrae</name>
    <dbReference type="NCBI Taxonomy" id="227605"/>
    <lineage>
        <taxon>Bacteria</taxon>
        <taxon>Pseudomonadati</taxon>
        <taxon>Pseudomonadota</taxon>
        <taxon>Alphaproteobacteria</taxon>
        <taxon>Hyphomicrobiales</taxon>
        <taxon>Beijerinckiaceae</taxon>
        <taxon>Methylocella</taxon>
    </lineage>
</organism>
<dbReference type="GO" id="GO:0005886">
    <property type="term" value="C:plasma membrane"/>
    <property type="evidence" value="ECO:0007669"/>
    <property type="project" value="UniProtKB-SubCell"/>
</dbReference>
<dbReference type="GO" id="GO:0015628">
    <property type="term" value="P:protein secretion by the type II secretion system"/>
    <property type="evidence" value="ECO:0007669"/>
    <property type="project" value="InterPro"/>
</dbReference>
<dbReference type="InterPro" id="IPR012902">
    <property type="entry name" value="N_methyl_site"/>
</dbReference>
<feature type="region of interest" description="Disordered" evidence="10">
    <location>
        <begin position="158"/>
        <end position="177"/>
    </location>
</feature>
<dbReference type="Pfam" id="PF07963">
    <property type="entry name" value="N_methyl"/>
    <property type="match status" value="1"/>
</dbReference>
<evidence type="ECO:0000313" key="13">
    <source>
        <dbReference type="EMBL" id="VFU08200.1"/>
    </source>
</evidence>
<accession>A0A4U8YZ43</accession>
<comment type="similarity">
    <text evidence="2">Belongs to the GSP G family.</text>
</comment>
<feature type="domain" description="Type II secretion system protein GspG C-terminal" evidence="12">
    <location>
        <begin position="74"/>
        <end position="181"/>
    </location>
</feature>
<evidence type="ECO:0000256" key="11">
    <source>
        <dbReference type="SAM" id="Phobius"/>
    </source>
</evidence>
<sequence length="192" mass="20540">MKKKDGPAKTIGERRTARVELHPRRAALWLTMRAANRRAGPPPDERHGEAGFTLVEILVVITIIGLIMGLVGPRVLNYLSESKVKAATIQIESLSGALDLYYLDLGRYPSTAQGLAALVQRPGGANASNGPYLKNANVPNDPSAHPYIYRSPSEHGPYEITSLGSDGQEGGTGLAADIKSWEIGGTKKAEGR</sequence>
<evidence type="ECO:0000256" key="3">
    <source>
        <dbReference type="ARBA" id="ARBA00020042"/>
    </source>
</evidence>
<evidence type="ECO:0000256" key="5">
    <source>
        <dbReference type="ARBA" id="ARBA00022481"/>
    </source>
</evidence>
<dbReference type="PANTHER" id="PTHR30093">
    <property type="entry name" value="GENERAL SECRETION PATHWAY PROTEIN G"/>
    <property type="match status" value="1"/>
</dbReference>
<evidence type="ECO:0000256" key="4">
    <source>
        <dbReference type="ARBA" id="ARBA00022475"/>
    </source>
</evidence>
<keyword evidence="5" id="KW-0488">Methylation</keyword>
<dbReference type="PANTHER" id="PTHR30093:SF45">
    <property type="entry name" value="TYPE II SECRETION SYSTEM CORE PROTEIN G"/>
    <property type="match status" value="1"/>
</dbReference>
<name>A0A4U8YZ43_METTU</name>
<dbReference type="InterPro" id="IPR013545">
    <property type="entry name" value="T2SS_protein-GspG_C"/>
</dbReference>
<evidence type="ECO:0000256" key="8">
    <source>
        <dbReference type="ARBA" id="ARBA00022989"/>
    </source>
</evidence>
<dbReference type="AlphaFoldDB" id="A0A4U8YZ43"/>
<keyword evidence="7 11" id="KW-0812">Transmembrane</keyword>
<dbReference type="GO" id="GO:0015627">
    <property type="term" value="C:type II protein secretion system complex"/>
    <property type="evidence" value="ECO:0007669"/>
    <property type="project" value="InterPro"/>
</dbReference>
<feature type="transmembrane region" description="Helical" evidence="11">
    <location>
        <begin position="50"/>
        <end position="71"/>
    </location>
</feature>
<evidence type="ECO:0000256" key="2">
    <source>
        <dbReference type="ARBA" id="ARBA00009984"/>
    </source>
</evidence>
<evidence type="ECO:0000259" key="12">
    <source>
        <dbReference type="Pfam" id="PF08334"/>
    </source>
</evidence>
<gene>
    <name evidence="13" type="ORF">MTUNDRAET4_1307</name>
</gene>
<reference evidence="13 14" key="1">
    <citation type="submission" date="2019-03" db="EMBL/GenBank/DDBJ databases">
        <authorList>
            <person name="Kox A.R. M."/>
        </authorList>
    </citation>
    <scope>NUCLEOTIDE SEQUENCE [LARGE SCALE GENOMIC DNA]</scope>
    <source>
        <strain evidence="13">MTUNDRAET4 annotated genome</strain>
    </source>
</reference>
<evidence type="ECO:0000256" key="10">
    <source>
        <dbReference type="SAM" id="MobiDB-lite"/>
    </source>
</evidence>
<dbReference type="Proteomes" id="UP000294360">
    <property type="component" value="Chromosome"/>
</dbReference>
<dbReference type="SUPFAM" id="SSF54523">
    <property type="entry name" value="Pili subunits"/>
    <property type="match status" value="1"/>
</dbReference>
<dbReference type="KEGG" id="mtun:MTUNDRAET4_1307"/>
<dbReference type="EMBL" id="LR536450">
    <property type="protein sequence ID" value="VFU08200.1"/>
    <property type="molecule type" value="Genomic_DNA"/>
</dbReference>
<dbReference type="NCBIfam" id="TIGR01710">
    <property type="entry name" value="typeII_sec_gspG"/>
    <property type="match status" value="1"/>
</dbReference>
<dbReference type="InterPro" id="IPR010054">
    <property type="entry name" value="Type2_sec_GspG"/>
</dbReference>
<dbReference type="Gene3D" id="3.30.700.10">
    <property type="entry name" value="Glycoprotein, Type 4 Pilin"/>
    <property type="match status" value="1"/>
</dbReference>
<dbReference type="PROSITE" id="PS00409">
    <property type="entry name" value="PROKAR_NTER_METHYL"/>
    <property type="match status" value="1"/>
</dbReference>
<keyword evidence="8 11" id="KW-1133">Transmembrane helix</keyword>
<evidence type="ECO:0000256" key="6">
    <source>
        <dbReference type="ARBA" id="ARBA00022519"/>
    </source>
</evidence>